<comment type="caution">
    <text evidence="2">The sequence shown here is derived from an EMBL/GenBank/DDBJ whole genome shotgun (WGS) entry which is preliminary data.</text>
</comment>
<dbReference type="Proteomes" id="UP001177023">
    <property type="component" value="Unassembled WGS sequence"/>
</dbReference>
<feature type="transmembrane region" description="Helical" evidence="1">
    <location>
        <begin position="252"/>
        <end position="276"/>
    </location>
</feature>
<protein>
    <submittedName>
        <fullName evidence="2">Uncharacterized protein</fullName>
    </submittedName>
</protein>
<dbReference type="AlphaFoldDB" id="A0AA36FWX8"/>
<accession>A0AA36FWX8</accession>
<feature type="non-terminal residue" evidence="2">
    <location>
        <position position="1"/>
    </location>
</feature>
<feature type="transmembrane region" description="Helical" evidence="1">
    <location>
        <begin position="166"/>
        <end position="191"/>
    </location>
</feature>
<keyword evidence="3" id="KW-1185">Reference proteome</keyword>
<evidence type="ECO:0000313" key="3">
    <source>
        <dbReference type="Proteomes" id="UP001177023"/>
    </source>
</evidence>
<evidence type="ECO:0000313" key="2">
    <source>
        <dbReference type="EMBL" id="CAJ0570957.1"/>
    </source>
</evidence>
<feature type="transmembrane region" description="Helical" evidence="1">
    <location>
        <begin position="288"/>
        <end position="313"/>
    </location>
</feature>
<feature type="transmembrane region" description="Helical" evidence="1">
    <location>
        <begin position="333"/>
        <end position="358"/>
    </location>
</feature>
<feature type="transmembrane region" description="Helical" evidence="1">
    <location>
        <begin position="404"/>
        <end position="428"/>
    </location>
</feature>
<keyword evidence="1" id="KW-0472">Membrane</keyword>
<feature type="transmembrane region" description="Helical" evidence="1">
    <location>
        <begin position="130"/>
        <end position="154"/>
    </location>
</feature>
<keyword evidence="1" id="KW-1133">Transmembrane helix</keyword>
<reference evidence="2" key="1">
    <citation type="submission" date="2023-06" db="EMBL/GenBank/DDBJ databases">
        <authorList>
            <person name="Delattre M."/>
        </authorList>
    </citation>
    <scope>NUCLEOTIDE SEQUENCE</scope>
    <source>
        <strain evidence="2">AF72</strain>
    </source>
</reference>
<dbReference type="PROSITE" id="PS51257">
    <property type="entry name" value="PROKAR_LIPOPROTEIN"/>
    <property type="match status" value="1"/>
</dbReference>
<organism evidence="2 3">
    <name type="scientific">Mesorhabditis spiculigera</name>
    <dbReference type="NCBI Taxonomy" id="96644"/>
    <lineage>
        <taxon>Eukaryota</taxon>
        <taxon>Metazoa</taxon>
        <taxon>Ecdysozoa</taxon>
        <taxon>Nematoda</taxon>
        <taxon>Chromadorea</taxon>
        <taxon>Rhabditida</taxon>
        <taxon>Rhabditina</taxon>
        <taxon>Rhabditomorpha</taxon>
        <taxon>Rhabditoidea</taxon>
        <taxon>Rhabditidae</taxon>
        <taxon>Mesorhabditinae</taxon>
        <taxon>Mesorhabditis</taxon>
    </lineage>
</organism>
<gene>
    <name evidence="2" type="ORF">MSPICULIGERA_LOCUS9386</name>
</gene>
<name>A0AA36FWX8_9BILA</name>
<dbReference type="EMBL" id="CATQJA010002515">
    <property type="protein sequence ID" value="CAJ0570957.1"/>
    <property type="molecule type" value="Genomic_DNA"/>
</dbReference>
<evidence type="ECO:0000256" key="1">
    <source>
        <dbReference type="SAM" id="Phobius"/>
    </source>
</evidence>
<feature type="transmembrane region" description="Helical" evidence="1">
    <location>
        <begin position="203"/>
        <end position="223"/>
    </location>
</feature>
<sequence>MRNVSTDVICNWADGTEEALANMAAYSIVCACTMYAIPGYYLTYAPGNTDVTQIFTISGNILKGGMFALVLATDAVIVWKLYQMNVLGTKKLKSERSSRTTTLENGRAQKITVELKNQPPRLRVGLDKRLAIAFLYIIFVYVIYLVYFLYLRIFPSDWVPYLNLTIYGIDACKCTIYSHVCVIFLINLFVLRRMELRRNINPINLANFTLVISETIHILLFNIHDYLARILEFEPFGAIGFPIFVLWLNFRYFVQINIFYLLCVLHLTAIFAPGFFWKLGTKDSFISLSVPILMALAYMSAYGIFCSCTNYAIPGYYFTFEPTKINVTRIFTILGNVFKGGMFIIVLATDGIIVWKLYRMNLLGQKPVKNERSSRNTTSDNGRNPRAIVTNQQSRLRIGLDKRLVIALLYIIFVYAVYWVYFLFVGIIPPVLVPYLNPTVYGLDACKCTVYVLIVTLK</sequence>
<proteinExistence type="predicted"/>
<feature type="transmembrane region" description="Helical" evidence="1">
    <location>
        <begin position="20"/>
        <end position="41"/>
    </location>
</feature>
<feature type="transmembrane region" description="Helical" evidence="1">
    <location>
        <begin position="61"/>
        <end position="82"/>
    </location>
</feature>
<keyword evidence="1" id="KW-0812">Transmembrane</keyword>